<dbReference type="InterPro" id="IPR000595">
    <property type="entry name" value="cNMP-bd_dom"/>
</dbReference>
<keyword evidence="2" id="KW-0238">DNA-binding</keyword>
<dbReference type="PATRIC" id="fig|1423796.3.peg.1488"/>
<keyword evidence="7" id="KW-1185">Reference proteome</keyword>
<evidence type="ECO:0000313" key="7">
    <source>
        <dbReference type="Proteomes" id="UP000051638"/>
    </source>
</evidence>
<dbReference type="GO" id="GO:0006355">
    <property type="term" value="P:regulation of DNA-templated transcription"/>
    <property type="evidence" value="ECO:0007669"/>
    <property type="project" value="InterPro"/>
</dbReference>
<dbReference type="InterPro" id="IPR018490">
    <property type="entry name" value="cNMP-bd_dom_sf"/>
</dbReference>
<evidence type="ECO:0000313" key="6">
    <source>
        <dbReference type="EMBL" id="KRM97697.1"/>
    </source>
</evidence>
<protein>
    <recommendedName>
        <fullName evidence="8">Crp/Fnr family transcriptional regulator</fullName>
    </recommendedName>
</protein>
<evidence type="ECO:0000259" key="5">
    <source>
        <dbReference type="PROSITE" id="PS51063"/>
    </source>
</evidence>
<dbReference type="InterPro" id="IPR014710">
    <property type="entry name" value="RmlC-like_jellyroll"/>
</dbReference>
<accession>A0A0R2D129</accession>
<evidence type="ECO:0000256" key="2">
    <source>
        <dbReference type="ARBA" id="ARBA00023125"/>
    </source>
</evidence>
<dbReference type="SUPFAM" id="SSF46785">
    <property type="entry name" value="Winged helix' DNA-binding domain"/>
    <property type="match status" value="1"/>
</dbReference>
<sequence>MQQFYSVILQAKLFNQIKRHQLPALLAAIKPTLKTFTANTRVWQVGATVPSFGLVCAGQVQIVKENAKGNRTILAKVGVSDIFGEAYACTKHHSLSVAVDTITTTKILFFRPENLFKLTPLTAQQQLIVNLLQIFAQKNLLLNQKVEILSQRRIADKVLTYLQLEQQKQKSKSLLIPYNRQEMADFLGVERSALSTTLGEMQQADQISYYKNHFTLL</sequence>
<dbReference type="OrthoDB" id="3176638at2"/>
<dbReference type="InterPro" id="IPR036390">
    <property type="entry name" value="WH_DNA-bd_sf"/>
</dbReference>
<comment type="caution">
    <text evidence="6">The sequence shown here is derived from an EMBL/GenBank/DDBJ whole genome shotgun (WGS) entry which is preliminary data.</text>
</comment>
<evidence type="ECO:0008006" key="8">
    <source>
        <dbReference type="Google" id="ProtNLM"/>
    </source>
</evidence>
<dbReference type="EMBL" id="AYYI01000038">
    <property type="protein sequence ID" value="KRM97697.1"/>
    <property type="molecule type" value="Genomic_DNA"/>
</dbReference>
<dbReference type="CDD" id="cd00038">
    <property type="entry name" value="CAP_ED"/>
    <property type="match status" value="1"/>
</dbReference>
<dbReference type="AlphaFoldDB" id="A0A0R2D129"/>
<dbReference type="Proteomes" id="UP000051638">
    <property type="component" value="Unassembled WGS sequence"/>
</dbReference>
<proteinExistence type="predicted"/>
<dbReference type="InterPro" id="IPR012318">
    <property type="entry name" value="HTH_CRP"/>
</dbReference>
<dbReference type="SUPFAM" id="SSF51206">
    <property type="entry name" value="cAMP-binding domain-like"/>
    <property type="match status" value="1"/>
</dbReference>
<dbReference type="Gene3D" id="2.60.120.10">
    <property type="entry name" value="Jelly Rolls"/>
    <property type="match status" value="1"/>
</dbReference>
<evidence type="ECO:0000256" key="3">
    <source>
        <dbReference type="ARBA" id="ARBA00023163"/>
    </source>
</evidence>
<reference evidence="6 7" key="1">
    <citation type="journal article" date="2015" name="Genome Announc.">
        <title>Expanding the biotechnology potential of lactobacilli through comparative genomics of 213 strains and associated genera.</title>
        <authorList>
            <person name="Sun Z."/>
            <person name="Harris H.M."/>
            <person name="McCann A."/>
            <person name="Guo C."/>
            <person name="Argimon S."/>
            <person name="Zhang W."/>
            <person name="Yang X."/>
            <person name="Jeffery I.B."/>
            <person name="Cooney J.C."/>
            <person name="Kagawa T.F."/>
            <person name="Liu W."/>
            <person name="Song Y."/>
            <person name="Salvetti E."/>
            <person name="Wrobel A."/>
            <person name="Rasinkangas P."/>
            <person name="Parkhill J."/>
            <person name="Rea M.C."/>
            <person name="O'Sullivan O."/>
            <person name="Ritari J."/>
            <person name="Douillard F.P."/>
            <person name="Paul Ross R."/>
            <person name="Yang R."/>
            <person name="Briner A.E."/>
            <person name="Felis G.E."/>
            <person name="de Vos W.M."/>
            <person name="Barrangou R."/>
            <person name="Klaenhammer T.R."/>
            <person name="Caufield P.W."/>
            <person name="Cui Y."/>
            <person name="Zhang H."/>
            <person name="O'Toole P.W."/>
        </authorList>
    </citation>
    <scope>NUCLEOTIDE SEQUENCE [LARGE SCALE GENOMIC DNA]</scope>
    <source>
        <strain evidence="6 7">DSM 20253</strain>
    </source>
</reference>
<feature type="domain" description="Cyclic nucleotide-binding" evidence="4">
    <location>
        <begin position="13"/>
        <end position="85"/>
    </location>
</feature>
<dbReference type="Pfam" id="PF00027">
    <property type="entry name" value="cNMP_binding"/>
    <property type="match status" value="1"/>
</dbReference>
<dbReference type="STRING" id="1423796.FC24_GL001461"/>
<keyword evidence="1" id="KW-0805">Transcription regulation</keyword>
<keyword evidence="3" id="KW-0804">Transcription</keyword>
<evidence type="ECO:0000256" key="1">
    <source>
        <dbReference type="ARBA" id="ARBA00023015"/>
    </source>
</evidence>
<dbReference type="PROSITE" id="PS51063">
    <property type="entry name" value="HTH_CRP_2"/>
    <property type="match status" value="1"/>
</dbReference>
<dbReference type="RefSeq" id="WP_057874028.1">
    <property type="nucleotide sequence ID" value="NZ_AYYI01000038.1"/>
</dbReference>
<name>A0A0R2D129_9LACO</name>
<feature type="domain" description="HTH crp-type" evidence="5">
    <location>
        <begin position="152"/>
        <end position="217"/>
    </location>
</feature>
<gene>
    <name evidence="6" type="ORF">FC24_GL001461</name>
</gene>
<dbReference type="PROSITE" id="PS50042">
    <property type="entry name" value="CNMP_BINDING_3"/>
    <property type="match status" value="1"/>
</dbReference>
<organism evidence="6 7">
    <name type="scientific">Loigolactobacillus rennini DSM 20253</name>
    <dbReference type="NCBI Taxonomy" id="1423796"/>
    <lineage>
        <taxon>Bacteria</taxon>
        <taxon>Bacillati</taxon>
        <taxon>Bacillota</taxon>
        <taxon>Bacilli</taxon>
        <taxon>Lactobacillales</taxon>
        <taxon>Lactobacillaceae</taxon>
        <taxon>Loigolactobacillus</taxon>
    </lineage>
</organism>
<dbReference type="GO" id="GO:0003677">
    <property type="term" value="F:DNA binding"/>
    <property type="evidence" value="ECO:0007669"/>
    <property type="project" value="UniProtKB-KW"/>
</dbReference>
<evidence type="ECO:0000259" key="4">
    <source>
        <dbReference type="PROSITE" id="PS50042"/>
    </source>
</evidence>
<dbReference type="Pfam" id="PF13545">
    <property type="entry name" value="HTH_Crp_2"/>
    <property type="match status" value="1"/>
</dbReference>